<evidence type="ECO:0000313" key="2">
    <source>
        <dbReference type="EMBL" id="TWT93216.1"/>
    </source>
</evidence>
<dbReference type="RefSeq" id="WP_146522845.1">
    <property type="nucleotide sequence ID" value="NZ_CP151726.1"/>
</dbReference>
<comment type="caution">
    <text evidence="2">The sequence shown here is derived from an EMBL/GenBank/DDBJ whole genome shotgun (WGS) entry which is preliminary data.</text>
</comment>
<reference evidence="2 3" key="1">
    <citation type="submission" date="2019-02" db="EMBL/GenBank/DDBJ databases">
        <title>Deep-cultivation of Planctomycetes and their phenomic and genomic characterization uncovers novel biology.</title>
        <authorList>
            <person name="Wiegand S."/>
            <person name="Jogler M."/>
            <person name="Boedeker C."/>
            <person name="Pinto D."/>
            <person name="Vollmers J."/>
            <person name="Rivas-Marin E."/>
            <person name="Kohn T."/>
            <person name="Peeters S.H."/>
            <person name="Heuer A."/>
            <person name="Rast P."/>
            <person name="Oberbeckmann S."/>
            <person name="Bunk B."/>
            <person name="Jeske O."/>
            <person name="Meyerdierks A."/>
            <person name="Storesund J.E."/>
            <person name="Kallscheuer N."/>
            <person name="Luecker S."/>
            <person name="Lage O.M."/>
            <person name="Pohl T."/>
            <person name="Merkel B.J."/>
            <person name="Hornburger P."/>
            <person name="Mueller R.-W."/>
            <person name="Bruemmer F."/>
            <person name="Labrenz M."/>
            <person name="Spormann A.M."/>
            <person name="Op Den Camp H."/>
            <person name="Overmann J."/>
            <person name="Amann R."/>
            <person name="Jetten M.S.M."/>
            <person name="Mascher T."/>
            <person name="Medema M.H."/>
            <person name="Devos D.P."/>
            <person name="Kaster A.-K."/>
            <person name="Ovreas L."/>
            <person name="Rohde M."/>
            <person name="Galperin M.Y."/>
            <person name="Jogler C."/>
        </authorList>
    </citation>
    <scope>NUCLEOTIDE SEQUENCE [LARGE SCALE GENOMIC DNA]</scope>
    <source>
        <strain evidence="2 3">Pla52n</strain>
    </source>
</reference>
<dbReference type="Proteomes" id="UP000320176">
    <property type="component" value="Unassembled WGS sequence"/>
</dbReference>
<dbReference type="OrthoDB" id="260982at2"/>
<protein>
    <submittedName>
        <fullName evidence="2">Uncharacterized protein</fullName>
    </submittedName>
</protein>
<evidence type="ECO:0000256" key="1">
    <source>
        <dbReference type="SAM" id="MobiDB-lite"/>
    </source>
</evidence>
<gene>
    <name evidence="2" type="ORF">Pla52n_58730</name>
</gene>
<evidence type="ECO:0000313" key="3">
    <source>
        <dbReference type="Proteomes" id="UP000320176"/>
    </source>
</evidence>
<dbReference type="EMBL" id="SJPN01000009">
    <property type="protein sequence ID" value="TWT93216.1"/>
    <property type="molecule type" value="Genomic_DNA"/>
</dbReference>
<accession>A0A5C6A1B8</accession>
<feature type="compositionally biased region" description="Pro residues" evidence="1">
    <location>
        <begin position="206"/>
        <end position="216"/>
    </location>
</feature>
<feature type="region of interest" description="Disordered" evidence="1">
    <location>
        <begin position="163"/>
        <end position="388"/>
    </location>
</feature>
<organism evidence="2 3">
    <name type="scientific">Stieleria varia</name>
    <dbReference type="NCBI Taxonomy" id="2528005"/>
    <lineage>
        <taxon>Bacteria</taxon>
        <taxon>Pseudomonadati</taxon>
        <taxon>Planctomycetota</taxon>
        <taxon>Planctomycetia</taxon>
        <taxon>Pirellulales</taxon>
        <taxon>Pirellulaceae</taxon>
        <taxon>Stieleria</taxon>
    </lineage>
</organism>
<dbReference type="AlphaFoldDB" id="A0A5C6A1B8"/>
<feature type="compositionally biased region" description="Basic and acidic residues" evidence="1">
    <location>
        <begin position="292"/>
        <end position="305"/>
    </location>
</feature>
<name>A0A5C6A1B8_9BACT</name>
<sequence>MKRTLSVSGRRNRIARFLMSLTVAGSVAVVGHWANAGAGCGCATPEPGCGVVSVDCGCEVGGCDCGVAAEPTCGCGVAACGGCKTPHNPLYRTLDAVAGGIEKVLGFDKCKSGCNSGCDSNCDDACDAGYANELMNPIYIPPSHSHGAPSPIVESIPSVPPLVTSPPTITESVPMYSQPRSAAPRMAPRSITPADSAPGATAPLQDPTPIPQPEAAPEPGTRIAPPTPPETTPPADSKKGGFDFDSLDDPFGDDEVRANQPYRRVHPISHERLPAPPPATESTVPFSGRTTLLEKSRVKFQDARRRYSGGSVRPASHDDGLQPLTDPMPHLRSVSPTQLRPAPAVNRNATVRPVGQVQPASAQEDRFEGAPAPLSAGRVLAPYRRSNR</sequence>
<feature type="compositionally biased region" description="Polar residues" evidence="1">
    <location>
        <begin position="280"/>
        <end position="290"/>
    </location>
</feature>
<keyword evidence="3" id="KW-1185">Reference proteome</keyword>
<proteinExistence type="predicted"/>